<sequence length="84" mass="10508">MYTCYKEKYQFYYIIKRTQVKQILHIKKKKWSDMNYFISLRHVVDIFSKLKLTRHHNIPFYHCHVYKYANRVIKMVNLTTSPKF</sequence>
<dbReference type="EMBL" id="JARBDR010000921">
    <property type="protein sequence ID" value="KAJ8298764.1"/>
    <property type="molecule type" value="Genomic_DNA"/>
</dbReference>
<organism evidence="1 2">
    <name type="scientific">Tegillarca granosa</name>
    <name type="common">Malaysian cockle</name>
    <name type="synonym">Anadara granosa</name>
    <dbReference type="NCBI Taxonomy" id="220873"/>
    <lineage>
        <taxon>Eukaryota</taxon>
        <taxon>Metazoa</taxon>
        <taxon>Spiralia</taxon>
        <taxon>Lophotrochozoa</taxon>
        <taxon>Mollusca</taxon>
        <taxon>Bivalvia</taxon>
        <taxon>Autobranchia</taxon>
        <taxon>Pteriomorphia</taxon>
        <taxon>Arcoida</taxon>
        <taxon>Arcoidea</taxon>
        <taxon>Arcidae</taxon>
        <taxon>Tegillarca</taxon>
    </lineage>
</organism>
<accession>A0ABQ9E0C6</accession>
<evidence type="ECO:0000313" key="2">
    <source>
        <dbReference type="Proteomes" id="UP001217089"/>
    </source>
</evidence>
<reference evidence="1 2" key="1">
    <citation type="submission" date="2022-12" db="EMBL/GenBank/DDBJ databases">
        <title>Chromosome-level genome of Tegillarca granosa.</title>
        <authorList>
            <person name="Kim J."/>
        </authorList>
    </citation>
    <scope>NUCLEOTIDE SEQUENCE [LARGE SCALE GENOMIC DNA]</scope>
    <source>
        <strain evidence="1">Teg-2019</strain>
        <tissue evidence="1">Adductor muscle</tissue>
    </source>
</reference>
<name>A0ABQ9E0C6_TEGGR</name>
<evidence type="ECO:0000313" key="1">
    <source>
        <dbReference type="EMBL" id="KAJ8298764.1"/>
    </source>
</evidence>
<protein>
    <submittedName>
        <fullName evidence="1">Uncharacterized protein</fullName>
    </submittedName>
</protein>
<gene>
    <name evidence="1" type="ORF">KUTeg_022824</name>
</gene>
<keyword evidence="2" id="KW-1185">Reference proteome</keyword>
<dbReference type="Proteomes" id="UP001217089">
    <property type="component" value="Unassembled WGS sequence"/>
</dbReference>
<comment type="caution">
    <text evidence="1">The sequence shown here is derived from an EMBL/GenBank/DDBJ whole genome shotgun (WGS) entry which is preliminary data.</text>
</comment>
<proteinExistence type="predicted"/>